<dbReference type="GO" id="GO:0016740">
    <property type="term" value="F:transferase activity"/>
    <property type="evidence" value="ECO:0007669"/>
    <property type="project" value="UniProtKB-KW"/>
</dbReference>
<dbReference type="PANTHER" id="PTHR30582:SF2">
    <property type="entry name" value="L,D-TRANSPEPTIDASE YCIB-RELATED"/>
    <property type="match status" value="1"/>
</dbReference>
<dbReference type="Pfam" id="PF03734">
    <property type="entry name" value="YkuD"/>
    <property type="match status" value="1"/>
</dbReference>
<keyword evidence="6 7" id="KW-0961">Cell wall biogenesis/degradation</keyword>
<proteinExistence type="inferred from homology"/>
<evidence type="ECO:0000256" key="3">
    <source>
        <dbReference type="ARBA" id="ARBA00022679"/>
    </source>
</evidence>
<keyword evidence="4 7" id="KW-0133">Cell shape</keyword>
<comment type="similarity">
    <text evidence="2">Belongs to the YkuD family.</text>
</comment>
<keyword evidence="10" id="KW-1185">Reference proteome</keyword>
<evidence type="ECO:0000256" key="6">
    <source>
        <dbReference type="ARBA" id="ARBA00023316"/>
    </source>
</evidence>
<dbReference type="Gene3D" id="2.40.440.10">
    <property type="entry name" value="L,D-transpeptidase catalytic domain-like"/>
    <property type="match status" value="1"/>
</dbReference>
<dbReference type="AlphaFoldDB" id="A0A2K9NXA0"/>
<dbReference type="OrthoDB" id="5289894at2"/>
<dbReference type="GO" id="GO:0071555">
    <property type="term" value="P:cell wall organization"/>
    <property type="evidence" value="ECO:0007669"/>
    <property type="project" value="UniProtKB-UniRule"/>
</dbReference>
<name>A0A2K9NXA0_BACTC</name>
<evidence type="ECO:0000256" key="7">
    <source>
        <dbReference type="PROSITE-ProRule" id="PRU01373"/>
    </source>
</evidence>
<feature type="domain" description="L,D-TPase catalytic" evidence="8">
    <location>
        <begin position="65"/>
        <end position="202"/>
    </location>
</feature>
<dbReference type="KEGG" id="bsto:C0V70_15075"/>
<dbReference type="Proteomes" id="UP000235584">
    <property type="component" value="Chromosome"/>
</dbReference>
<dbReference type="GO" id="GO:0005576">
    <property type="term" value="C:extracellular region"/>
    <property type="evidence" value="ECO:0007669"/>
    <property type="project" value="TreeGrafter"/>
</dbReference>
<evidence type="ECO:0000256" key="5">
    <source>
        <dbReference type="ARBA" id="ARBA00022984"/>
    </source>
</evidence>
<dbReference type="InterPro" id="IPR038063">
    <property type="entry name" value="Transpep_catalytic_dom"/>
</dbReference>
<dbReference type="InterPro" id="IPR050979">
    <property type="entry name" value="LD-transpeptidase"/>
</dbReference>
<protein>
    <recommendedName>
        <fullName evidence="8">L,D-TPase catalytic domain-containing protein</fullName>
    </recommendedName>
</protein>
<dbReference type="GO" id="GO:0071972">
    <property type="term" value="F:peptidoglycan L,D-transpeptidase activity"/>
    <property type="evidence" value="ECO:0007669"/>
    <property type="project" value="TreeGrafter"/>
</dbReference>
<evidence type="ECO:0000256" key="2">
    <source>
        <dbReference type="ARBA" id="ARBA00005992"/>
    </source>
</evidence>
<sequence>MNEEIPLKMIFAMIFALTAFTVSAQDMAGATLGTTRPVDVDVTFTTKTFETQPWTKEFRYVVVVNKANTGKDAQTIKVFEYGQLIRQEKISTGRDEFERKGEHHSKADSWTVTPTGYYTPTFLSKDHRSSAYGGRFSWLTGGTKMPFAIFFNGGIALHEAPKGTEGMLGKKASGGCVRLPSSLASDLFYRIQETEGARNPRFNVNGTAMLDAQGNQMYGTKSAFSALIVVQNKVID</sequence>
<dbReference type="PROSITE" id="PS52029">
    <property type="entry name" value="LD_TPASE"/>
    <property type="match status" value="1"/>
</dbReference>
<keyword evidence="3" id="KW-0808">Transferase</keyword>
<dbReference type="SUPFAM" id="SSF141523">
    <property type="entry name" value="L,D-transpeptidase catalytic domain-like"/>
    <property type="match status" value="1"/>
</dbReference>
<dbReference type="InterPro" id="IPR005490">
    <property type="entry name" value="LD_TPept_cat_dom"/>
</dbReference>
<dbReference type="CDD" id="cd16913">
    <property type="entry name" value="YkuD_like"/>
    <property type="match status" value="1"/>
</dbReference>
<feature type="active site" description="Nucleophile" evidence="7">
    <location>
        <position position="176"/>
    </location>
</feature>
<keyword evidence="5 7" id="KW-0573">Peptidoglycan synthesis</keyword>
<dbReference type="EMBL" id="CP025704">
    <property type="protein sequence ID" value="AUN99404.1"/>
    <property type="molecule type" value="Genomic_DNA"/>
</dbReference>
<reference evidence="9 10" key="1">
    <citation type="submission" date="2018-01" db="EMBL/GenBank/DDBJ databases">
        <title>Complete genome sequence of Bacteriovorax stolpii DSM12778.</title>
        <authorList>
            <person name="Tang B."/>
            <person name="Chang J."/>
        </authorList>
    </citation>
    <scope>NUCLEOTIDE SEQUENCE [LARGE SCALE GENOMIC DNA]</scope>
    <source>
        <strain evidence="9 10">DSM 12778</strain>
    </source>
</reference>
<comment type="pathway">
    <text evidence="1 7">Cell wall biogenesis; peptidoglycan biosynthesis.</text>
</comment>
<evidence type="ECO:0000259" key="8">
    <source>
        <dbReference type="PROSITE" id="PS52029"/>
    </source>
</evidence>
<organism evidence="9 10">
    <name type="scientific">Bacteriovorax stolpii</name>
    <name type="common">Bdellovibrio stolpii</name>
    <dbReference type="NCBI Taxonomy" id="960"/>
    <lineage>
        <taxon>Bacteria</taxon>
        <taxon>Pseudomonadati</taxon>
        <taxon>Bdellovibrionota</taxon>
        <taxon>Bacteriovoracia</taxon>
        <taxon>Bacteriovoracales</taxon>
        <taxon>Bacteriovoracaceae</taxon>
        <taxon>Bacteriovorax</taxon>
    </lineage>
</organism>
<gene>
    <name evidence="9" type="ORF">C0V70_15075</name>
</gene>
<evidence type="ECO:0000313" key="9">
    <source>
        <dbReference type="EMBL" id="AUN99404.1"/>
    </source>
</evidence>
<dbReference type="PANTHER" id="PTHR30582">
    <property type="entry name" value="L,D-TRANSPEPTIDASE"/>
    <property type="match status" value="1"/>
</dbReference>
<evidence type="ECO:0000313" key="10">
    <source>
        <dbReference type="Proteomes" id="UP000235584"/>
    </source>
</evidence>
<accession>A0A2K9NXA0</accession>
<evidence type="ECO:0000256" key="4">
    <source>
        <dbReference type="ARBA" id="ARBA00022960"/>
    </source>
</evidence>
<dbReference type="GO" id="GO:0008360">
    <property type="term" value="P:regulation of cell shape"/>
    <property type="evidence" value="ECO:0007669"/>
    <property type="project" value="UniProtKB-UniRule"/>
</dbReference>
<evidence type="ECO:0000256" key="1">
    <source>
        <dbReference type="ARBA" id="ARBA00004752"/>
    </source>
</evidence>
<feature type="active site" description="Proton donor/acceptor" evidence="7">
    <location>
        <position position="158"/>
    </location>
</feature>
<dbReference type="GO" id="GO:0018104">
    <property type="term" value="P:peptidoglycan-protein cross-linking"/>
    <property type="evidence" value="ECO:0007669"/>
    <property type="project" value="TreeGrafter"/>
</dbReference>
<dbReference type="UniPathway" id="UPA00219"/>